<reference evidence="1" key="1">
    <citation type="submission" date="2022-08" db="EMBL/GenBank/DDBJ databases">
        <title>Genome Sequence of Lecanicillium fungicola.</title>
        <authorList>
            <person name="Buettner E."/>
        </authorList>
    </citation>
    <scope>NUCLEOTIDE SEQUENCE</scope>
    <source>
        <strain evidence="1">Babe33</strain>
    </source>
</reference>
<organism evidence="1 2">
    <name type="scientific">Zarea fungicola</name>
    <dbReference type="NCBI Taxonomy" id="93591"/>
    <lineage>
        <taxon>Eukaryota</taxon>
        <taxon>Fungi</taxon>
        <taxon>Dikarya</taxon>
        <taxon>Ascomycota</taxon>
        <taxon>Pezizomycotina</taxon>
        <taxon>Sordariomycetes</taxon>
        <taxon>Hypocreomycetidae</taxon>
        <taxon>Hypocreales</taxon>
        <taxon>Cordycipitaceae</taxon>
        <taxon>Zarea</taxon>
    </lineage>
</organism>
<accession>A0ACC1NRZ0</accession>
<keyword evidence="2" id="KW-1185">Reference proteome</keyword>
<dbReference type="EMBL" id="JANJQO010000152">
    <property type="protein sequence ID" value="KAJ2981108.1"/>
    <property type="molecule type" value="Genomic_DNA"/>
</dbReference>
<dbReference type="Proteomes" id="UP001143910">
    <property type="component" value="Unassembled WGS sequence"/>
</dbReference>
<sequence>MAATTQPADNWAEHSFTESNIWLFGSLAYSFDAATFKELRKLIHENKATAWLLQCVSSLPSLYDQVNSDMSLHDAPPYGSTLYSTKLVDLVNCFITRREPSDGNFLLPNALLIPLAVVSQLADFTVALTSNKDCHNLETMAWHLALEGKEVMGLCTGILAALAIASSESFEEFKQYARAAVHLGMLVGTAIDHRENVLKDRAKSISVFWNNDRTYEEITVELEKLSTGYISVYYDHNRVTMVVPERDLPGLMQKLRSAEFFMSEIDLYGAFHSIDNKDLVNRLAAYCSSHAEFQLPDASQLYVLARSGVIASRDHGTIKSTDGPLHTYALKCILQERCNWFAAVSSAIQTRQLNADHSRTRDTVIACFGSDLSIPPSLLDRITLIRTGSKAYNTSYNGKAGPRSRPWVKSDIAVVGMACKVAGADDLEEFWDLLKAGKSQHQELHHNSRIPFRDADFQMANSSTDALNEPQKWFANLIRGHDEFDHRFFKKTARESSAMDPQQRHLLQVAYQAVQQSGYFSPSAAERETNIGCFVGTCQTDYESNAACHIPSSFTATGNLRGFLAGKVSHFFGWTGPGLAIDTACSSSLVAVHQACNSILSGECNMALACGSHVMTSPGLFQSLAAAHFLSPTGQCRPFDVKADGYCRGEGAGAVFLKRLDAALADRDPILGVIAGTTVQQNLNHTPLFVPNAPSLSTLFHNVLKKANITPGQISVVEAHGTGTAVGDPVEYSSIRQVLGGENRSSNRSKLLVSSVKGLIGHLECTSGVVSLIKVLLMLQKCYVPPQASFAEANPALQAKSTDCMHIPTAMHPWSDHFKAALVNNYGASGSNAAAVVIQAPDMVTYHRPHCQRQTNALYDEKIYPFWISGNDETSICRYARALRKYISSSHAAKAPPTIADISFNLAYQSNRNLESGLVFGANSIQELDLFLQAVEEKDSATFESGRMPLDFFCSPSIQRPRVVLCFGGQVSTFIGIDRNFYENVAVFQKHLNDVDKVIQAQGVASILPSLFQRTAIADKVQLQLALFATQYASAYSWIDSGVQPIALVGHSFGELTALCISNALSLEDTVKMILRRATAVRDHWGPDPGSMIVVDGDASAVAALLRRTNSRCPESPAIVACYNGPRNFTLAGSTKTMDVVFAELHRATEEHAPIKGKWLNVTNAFHCGLVDPLLDTLREIGQELEFRTPSIHVETATEFAAPLAFDASFVANHMRNPVYFASGIRRIARKFSSPYSPLIFLEAGTSSSISSLAARVLAAPDPDHTYAFHGLNLCADGRAWNSLVETTQALWKLGMDCKFWAHHKSQKETQDSLGHLLLPPYQFNPHSHWLDLKITDTPATDVKHVDTARENLITVVSTNTTAEKVDVQFRVNTKHTSYQEMLSGHHTIQTAPICPATVQIGLITEALSILHPGYKDSGAASQVKSVEYQLPICRNSNTQLWIRVSGNSHRPETEWHFTIFSAVDVDGANLVHTTGYITFVQSNKESLQAQLEPFARLIRHDRVMDMLRGTIHDADDAIGSRTIYRLFSDVVEYSAKYRRLQRFVCRGNECAARITSEEFKSTPDASSLSDAYISDAFFQLGGLWINCITNQSTEDIYLANGVQEWIRTPTRTDSIEFHAFANHLHTCPNQSLTDVFIFDATDGRLVQAILGMSFVRTPRTAMQKVLTRLSSSATPLPQSASHLTTPLVAYSGPHGEAHKRGGFDSFTAAIAQQGKDGREHLHSSVRGSASLTSSLIRDQLKSIIADLVGVPVNRIDDGDNLIDFGIDSLIGIELINEIESKLSLTLPNSAMASFSDISSLVQCVMDTGIQHKQQQNTCVQSTAQDWVDEGSVDPGKKSSQSMDDLGTLEINMAINTNPLFFSDVPGVREKSSSQNATRELALANYVNELTDGFSRPLRAQVTHDLQRDDQSTPLLKCILITGASGGLGCHLVAEAAIREDVSRVFCLNRKGRHHQDPWDRQKQAMEKQGLELSAVTMSKLRVLETDLTESQNLGLTEPVYGSLVQEVTHIVHNAWLMHFKWPVNQFEPQLRIMANILSLARDISTEHGRLVTFLFNSSIAAVACHPVWTGCPTVEEACVPIESVFANGYAEAKHVCERMLDSTLRRHRNRFRAATIRIGQIAGGSINGHWNSTEHVPLLIKSSQTIRALPDLHGSMAWIPIGDIAGGIIEILTQPDHIGLHAFYHMENPARQPWENTIQVFSEVLRIPVIPFSDWLQQVPNMRFSIVSIFVAALAGSAAAAPATVPPTAVPDVTGVTGLLGGSNLVGELTGVVSQVEKGLSADGLEQKLQTILGSTLAKVVQAVGQGLALVQQGVAIETVDTYVKGMTNGATSSLENTLGVANIAQIVQV</sequence>
<protein>
    <submittedName>
        <fullName evidence="1">Uncharacterized protein</fullName>
    </submittedName>
</protein>
<evidence type="ECO:0000313" key="1">
    <source>
        <dbReference type="EMBL" id="KAJ2981108.1"/>
    </source>
</evidence>
<comment type="caution">
    <text evidence="1">The sequence shown here is derived from an EMBL/GenBank/DDBJ whole genome shotgun (WGS) entry which is preliminary data.</text>
</comment>
<proteinExistence type="predicted"/>
<gene>
    <name evidence="1" type="ORF">NQ176_g2229</name>
</gene>
<evidence type="ECO:0000313" key="2">
    <source>
        <dbReference type="Proteomes" id="UP001143910"/>
    </source>
</evidence>
<name>A0ACC1NRZ0_9HYPO</name>